<dbReference type="InterPro" id="IPR011990">
    <property type="entry name" value="TPR-like_helical_dom_sf"/>
</dbReference>
<dbReference type="PROSITE" id="PS50943">
    <property type="entry name" value="HTH_CROC1"/>
    <property type="match status" value="1"/>
</dbReference>
<dbReference type="Gene3D" id="1.25.40.10">
    <property type="entry name" value="Tetratricopeptide repeat domain"/>
    <property type="match status" value="1"/>
</dbReference>
<name>A0A1H2L8N9_9ACTN</name>
<reference evidence="3" key="1">
    <citation type="submission" date="2016-10" db="EMBL/GenBank/DDBJ databases">
        <authorList>
            <person name="Varghese N."/>
            <person name="Submissions S."/>
        </authorList>
    </citation>
    <scope>NUCLEOTIDE SEQUENCE [LARGE SCALE GENOMIC DNA]</scope>
    <source>
        <strain evidence="3">DSM 45079</strain>
    </source>
</reference>
<accession>A0A1H2L8N9</accession>
<protein>
    <submittedName>
        <fullName evidence="2">DNA-binding transcriptional regulator, XRE-family HTH domain</fullName>
    </submittedName>
</protein>
<dbReference type="SUPFAM" id="SSF48452">
    <property type="entry name" value="TPR-like"/>
    <property type="match status" value="1"/>
</dbReference>
<keyword evidence="3" id="KW-1185">Reference proteome</keyword>
<feature type="domain" description="HTH cro/C1-type" evidence="1">
    <location>
        <begin position="8"/>
        <end position="62"/>
    </location>
</feature>
<evidence type="ECO:0000313" key="2">
    <source>
        <dbReference type="EMBL" id="SDU77075.1"/>
    </source>
</evidence>
<evidence type="ECO:0000313" key="3">
    <source>
        <dbReference type="Proteomes" id="UP000182977"/>
    </source>
</evidence>
<dbReference type="STRING" id="419479.SAMN04488563_5411"/>
<dbReference type="Gene3D" id="1.10.260.40">
    <property type="entry name" value="lambda repressor-like DNA-binding domains"/>
    <property type="match status" value="1"/>
</dbReference>
<dbReference type="InterPro" id="IPR010982">
    <property type="entry name" value="Lambda_DNA-bd_dom_sf"/>
</dbReference>
<dbReference type="SMART" id="SM00530">
    <property type="entry name" value="HTH_XRE"/>
    <property type="match status" value="1"/>
</dbReference>
<sequence length="376" mass="41257">MHTRRRGFAQRRRARGYSQERFAAAAKVDRTTIARWEAGETDPQPWLRPTLAQLLDVTLDQLDDLLVNHESGARRQAPPVPSVGDRFHELRDRIRSAAAVDAQAIDLLAAQANNIRLMDRMLGASAAEAQLNGYLDALQSLRMFSISPNQRRPLGGLHAQAATLAGWQRLDRLDLPAAWRHYEEAKNAAREAESTTDLAHSMAEQAYVLRELDEPEAALQLATHALSVAGTRVPSLMRAWLHAAVGEFHAHVGDWSASRQAFDTSAQLLPADPRDPLLPYVVLGDVHLDRWSGAAMAKLGDTASIDQLHSALGGLDQTFTRARAGMHVDLAGALYAAGRHQEARSELVHASHLANRIGSARQRKRARQLTSALDAA</sequence>
<gene>
    <name evidence="2" type="ORF">SAMN04488563_5411</name>
</gene>
<dbReference type="Pfam" id="PF01381">
    <property type="entry name" value="HTH_3"/>
    <property type="match status" value="1"/>
</dbReference>
<dbReference type="EMBL" id="LT629791">
    <property type="protein sequence ID" value="SDU77075.1"/>
    <property type="molecule type" value="Genomic_DNA"/>
</dbReference>
<dbReference type="RefSeq" id="WP_082155692.1">
    <property type="nucleotide sequence ID" value="NZ_LBMC01000052.1"/>
</dbReference>
<keyword evidence="2" id="KW-0238">DNA-binding</keyword>
<dbReference type="CDD" id="cd00093">
    <property type="entry name" value="HTH_XRE"/>
    <property type="match status" value="1"/>
</dbReference>
<dbReference type="SUPFAM" id="SSF47413">
    <property type="entry name" value="lambda repressor-like DNA-binding domains"/>
    <property type="match status" value="1"/>
</dbReference>
<dbReference type="GO" id="GO:0003677">
    <property type="term" value="F:DNA binding"/>
    <property type="evidence" value="ECO:0007669"/>
    <property type="project" value="UniProtKB-KW"/>
</dbReference>
<organism evidence="2 3">
    <name type="scientific">Jiangella alkaliphila</name>
    <dbReference type="NCBI Taxonomy" id="419479"/>
    <lineage>
        <taxon>Bacteria</taxon>
        <taxon>Bacillati</taxon>
        <taxon>Actinomycetota</taxon>
        <taxon>Actinomycetes</taxon>
        <taxon>Jiangellales</taxon>
        <taxon>Jiangellaceae</taxon>
        <taxon>Jiangella</taxon>
    </lineage>
</organism>
<proteinExistence type="predicted"/>
<dbReference type="AlphaFoldDB" id="A0A1H2L8N9"/>
<dbReference type="Proteomes" id="UP000182977">
    <property type="component" value="Chromosome I"/>
</dbReference>
<dbReference type="OrthoDB" id="3776222at2"/>
<evidence type="ECO:0000259" key="1">
    <source>
        <dbReference type="PROSITE" id="PS50943"/>
    </source>
</evidence>
<dbReference type="InterPro" id="IPR001387">
    <property type="entry name" value="Cro/C1-type_HTH"/>
</dbReference>